<name>A0A6A7RSC1_9PROT</name>
<evidence type="ECO:0000313" key="1">
    <source>
        <dbReference type="EMBL" id="MQM29990.1"/>
    </source>
</evidence>
<proteinExistence type="predicted"/>
<dbReference type="Proteomes" id="UP000342300">
    <property type="component" value="Unassembled WGS sequence"/>
</dbReference>
<protein>
    <submittedName>
        <fullName evidence="1">Uncharacterized protein</fullName>
    </submittedName>
</protein>
<evidence type="ECO:0000313" key="2">
    <source>
        <dbReference type="Proteomes" id="UP000342300"/>
    </source>
</evidence>
<sequence>MSRNESIVEGAALERFAAQRCEFKEAANNFSSTLATLRETLLSKLPSGKLNQSVLELRMLDLLPENLLAALRKVFGDSFDALGRDERLTLAAASSERVVSHSRVREMTRLHSVDATRLLQGLVRDGFLESHNPGRGAVYCLPGAAIPKPEEVFLAGSAQSTERSALLESSSAHLSDTPNIEVEQRDQDGCLLSGQLDAPVIDSLNRLTPAFSIELEKLAIEPRSKKKIAEEAMQKAILAVCRGQFVALSTLAELLKRDPHALRQQHLKPLTRDGKLRLAFPTAPTHAKQAYRSAE</sequence>
<comment type="caution">
    <text evidence="1">The sequence shown here is derived from an EMBL/GenBank/DDBJ whole genome shotgun (WGS) entry which is preliminary data.</text>
</comment>
<reference evidence="1 2" key="1">
    <citation type="submission" date="2017-09" db="EMBL/GenBank/DDBJ databases">
        <title>Metagenomic Analysis Reveals Denitrifying Candidatus Accumulibacter and Flanking Population as a Source of N2O.</title>
        <authorList>
            <person name="Gao H."/>
            <person name="Mao Y."/>
            <person name="Zhao X."/>
            <person name="Liu W.-T."/>
            <person name="Zhang T."/>
            <person name="Wells G."/>
        </authorList>
    </citation>
    <scope>NUCLEOTIDE SEQUENCE [LARGE SCALE GENOMIC DNA]</scope>
    <source>
        <strain evidence="1">CANDO_2_IC</strain>
    </source>
</reference>
<dbReference type="AlphaFoldDB" id="A0A6A7RSC1"/>
<organism evidence="1 2">
    <name type="scientific">Candidatus Accumulibacter phosphatis</name>
    <dbReference type="NCBI Taxonomy" id="327160"/>
    <lineage>
        <taxon>Bacteria</taxon>
        <taxon>Pseudomonadati</taxon>
        <taxon>Pseudomonadota</taxon>
        <taxon>Betaproteobacteria</taxon>
        <taxon>Candidatus Accumulibacter</taxon>
    </lineage>
</organism>
<gene>
    <name evidence="1" type="ORF">CRU78_05360</name>
</gene>
<accession>A0A6A7RSC1</accession>
<dbReference type="EMBL" id="PDHS01000115">
    <property type="protein sequence ID" value="MQM29990.1"/>
    <property type="molecule type" value="Genomic_DNA"/>
</dbReference>